<dbReference type="AlphaFoldDB" id="A0A425XY49"/>
<gene>
    <name evidence="1" type="ORF">DWB61_14235</name>
</gene>
<dbReference type="RefSeq" id="WP_125031555.1">
    <property type="nucleotide sequence ID" value="NZ_JAPXVP010000016.1"/>
</dbReference>
<comment type="caution">
    <text evidence="1">The sequence shown here is derived from an EMBL/GenBank/DDBJ whole genome shotgun (WGS) entry which is preliminary data.</text>
</comment>
<proteinExistence type="predicted"/>
<name>A0A425XY49_9BACT</name>
<keyword evidence="2" id="KW-1185">Reference proteome</keyword>
<dbReference type="OrthoDB" id="1120462at2"/>
<evidence type="ECO:0000313" key="1">
    <source>
        <dbReference type="EMBL" id="RRG19706.1"/>
    </source>
</evidence>
<evidence type="ECO:0000313" key="2">
    <source>
        <dbReference type="Proteomes" id="UP000285794"/>
    </source>
</evidence>
<organism evidence="1 2">
    <name type="scientific">Ancylomarina euxinus</name>
    <dbReference type="NCBI Taxonomy" id="2283627"/>
    <lineage>
        <taxon>Bacteria</taxon>
        <taxon>Pseudomonadati</taxon>
        <taxon>Bacteroidota</taxon>
        <taxon>Bacteroidia</taxon>
        <taxon>Marinilabiliales</taxon>
        <taxon>Marinifilaceae</taxon>
        <taxon>Ancylomarina</taxon>
    </lineage>
</organism>
<reference evidence="1 2" key="1">
    <citation type="submission" date="2018-07" db="EMBL/GenBank/DDBJ databases">
        <title>Draft genome sequence of Ancylomarina sp. M1P.</title>
        <authorList>
            <person name="Yadav S."/>
            <person name="Villanueva L."/>
            <person name="Damste J.S.S."/>
        </authorList>
    </citation>
    <scope>NUCLEOTIDE SEQUENCE [LARGE SCALE GENOMIC DNA]</scope>
    <source>
        <strain evidence="1 2">M1P</strain>
    </source>
</reference>
<protein>
    <submittedName>
        <fullName evidence="1">Uncharacterized protein</fullName>
    </submittedName>
</protein>
<dbReference type="Proteomes" id="UP000285794">
    <property type="component" value="Unassembled WGS sequence"/>
</dbReference>
<dbReference type="EMBL" id="QQWG01000017">
    <property type="protein sequence ID" value="RRG19706.1"/>
    <property type="molecule type" value="Genomic_DNA"/>
</dbReference>
<accession>A0A425XY49</accession>
<sequence length="152" mass="17491">MKKLFRNTISILLLVFYLTGFCGLNLLKHSCFACHQDDFHLIYDLDNCGDEMHVCKSDPHPHVIHFHGNSSHAHFNSEPCCALELIYLKNYPKTLVKQVVKSPLVSSLDLFLCVDLHFHNFIDTGNEVNNDDLQKIIDPPEITQELLCCYRC</sequence>